<evidence type="ECO:0000313" key="1">
    <source>
        <dbReference type="EMBL" id="KFH04183.1"/>
    </source>
</evidence>
<dbReference type="Proteomes" id="UP000028821">
    <property type="component" value="Unassembled WGS sequence"/>
</dbReference>
<sequence length="8" mass="1029">MHDTTLRR</sequence>
<dbReference type="VEuPathDB" id="ToxoDB:TGMAS_245630A"/>
<accession>A0A086PV01</accession>
<gene>
    <name evidence="1" type="ORF">TGMAS_245630A</name>
</gene>
<feature type="non-terminal residue" evidence="1">
    <location>
        <position position="8"/>
    </location>
</feature>
<protein>
    <submittedName>
        <fullName evidence="1">Uncharacterized protein</fullName>
    </submittedName>
</protein>
<proteinExistence type="predicted"/>
<comment type="caution">
    <text evidence="1">The sequence shown here is derived from an EMBL/GenBank/DDBJ whole genome shotgun (WGS) entry which is preliminary data.</text>
</comment>
<name>A0A086PV01_TOXGO</name>
<reference evidence="1 2" key="1">
    <citation type="submission" date="2014-04" db="EMBL/GenBank/DDBJ databases">
        <authorList>
            <person name="Sibley D."/>
            <person name="Venepally P."/>
            <person name="Karamycheva S."/>
            <person name="Hadjithomas M."/>
            <person name="Khan A."/>
            <person name="Brunk B."/>
            <person name="Roos D."/>
            <person name="Caler E."/>
            <person name="Lorenzi H."/>
        </authorList>
    </citation>
    <scope>NUCLEOTIDE SEQUENCE [LARGE SCALE GENOMIC DNA]</scope>
    <source>
        <strain evidence="1 2">MAS</strain>
    </source>
</reference>
<evidence type="ECO:0000313" key="2">
    <source>
        <dbReference type="Proteomes" id="UP000028821"/>
    </source>
</evidence>
<dbReference type="EMBL" id="AEXC02002565">
    <property type="protein sequence ID" value="KFH04183.1"/>
    <property type="molecule type" value="Genomic_DNA"/>
</dbReference>
<organism evidence="1 2">
    <name type="scientific">Toxoplasma gondii MAS</name>
    <dbReference type="NCBI Taxonomy" id="943118"/>
    <lineage>
        <taxon>Eukaryota</taxon>
        <taxon>Sar</taxon>
        <taxon>Alveolata</taxon>
        <taxon>Apicomplexa</taxon>
        <taxon>Conoidasida</taxon>
        <taxon>Coccidia</taxon>
        <taxon>Eucoccidiorida</taxon>
        <taxon>Eimeriorina</taxon>
        <taxon>Sarcocystidae</taxon>
        <taxon>Toxoplasma</taxon>
    </lineage>
</organism>